<keyword evidence="3 6" id="KW-0812">Transmembrane</keyword>
<protein>
    <submittedName>
        <fullName evidence="7">Uncharacterized protein</fullName>
    </submittedName>
</protein>
<feature type="transmembrane region" description="Helical" evidence="6">
    <location>
        <begin position="391"/>
        <end position="410"/>
    </location>
</feature>
<dbReference type="EMBL" id="JAUTXT010000023">
    <property type="protein sequence ID" value="KAK3673834.1"/>
    <property type="molecule type" value="Genomic_DNA"/>
</dbReference>
<gene>
    <name evidence="7" type="ORF">LTR78_006389</name>
</gene>
<evidence type="ECO:0000256" key="4">
    <source>
        <dbReference type="ARBA" id="ARBA00022989"/>
    </source>
</evidence>
<dbReference type="PANTHER" id="PTHR12428:SF65">
    <property type="entry name" value="CYTOCHROME C OXIDASE ASSEMBLY PROTEIN COX18, MITOCHONDRIAL"/>
    <property type="match status" value="1"/>
</dbReference>
<name>A0AAE0WLD4_9PEZI</name>
<dbReference type="PANTHER" id="PTHR12428">
    <property type="entry name" value="OXA1"/>
    <property type="match status" value="1"/>
</dbReference>
<dbReference type="InterPro" id="IPR001708">
    <property type="entry name" value="YidC/ALB3/OXA1/COX18"/>
</dbReference>
<evidence type="ECO:0000313" key="8">
    <source>
        <dbReference type="Proteomes" id="UP001274830"/>
    </source>
</evidence>
<evidence type="ECO:0000256" key="3">
    <source>
        <dbReference type="ARBA" id="ARBA00022692"/>
    </source>
</evidence>
<keyword evidence="5 6" id="KW-0472">Membrane</keyword>
<evidence type="ECO:0000313" key="7">
    <source>
        <dbReference type="EMBL" id="KAK3673834.1"/>
    </source>
</evidence>
<organism evidence="7 8">
    <name type="scientific">Recurvomyces mirabilis</name>
    <dbReference type="NCBI Taxonomy" id="574656"/>
    <lineage>
        <taxon>Eukaryota</taxon>
        <taxon>Fungi</taxon>
        <taxon>Dikarya</taxon>
        <taxon>Ascomycota</taxon>
        <taxon>Pezizomycotina</taxon>
        <taxon>Dothideomycetes</taxon>
        <taxon>Dothideomycetidae</taxon>
        <taxon>Mycosphaerellales</taxon>
        <taxon>Teratosphaeriaceae</taxon>
        <taxon>Recurvomyces</taxon>
    </lineage>
</organism>
<dbReference type="GO" id="GO:0033617">
    <property type="term" value="P:mitochondrial respiratory chain complex IV assembly"/>
    <property type="evidence" value="ECO:0007669"/>
    <property type="project" value="TreeGrafter"/>
</dbReference>
<accession>A0AAE0WLD4</accession>
<evidence type="ECO:0000256" key="1">
    <source>
        <dbReference type="ARBA" id="ARBA00004141"/>
    </source>
</evidence>
<evidence type="ECO:0000256" key="2">
    <source>
        <dbReference type="ARBA" id="ARBA00009877"/>
    </source>
</evidence>
<keyword evidence="4 6" id="KW-1133">Transmembrane helix</keyword>
<keyword evidence="8" id="KW-1185">Reference proteome</keyword>
<dbReference type="Proteomes" id="UP001274830">
    <property type="component" value="Unassembled WGS sequence"/>
</dbReference>
<dbReference type="AlphaFoldDB" id="A0AAE0WLD4"/>
<evidence type="ECO:0000256" key="5">
    <source>
        <dbReference type="ARBA" id="ARBA00023136"/>
    </source>
</evidence>
<proteinExistence type="inferred from homology"/>
<comment type="subcellular location">
    <subcellularLocation>
        <location evidence="1">Membrane</location>
        <topology evidence="1">Multi-pass membrane protein</topology>
    </subcellularLocation>
</comment>
<dbReference type="GO" id="GO:0032977">
    <property type="term" value="F:membrane insertase activity"/>
    <property type="evidence" value="ECO:0007669"/>
    <property type="project" value="InterPro"/>
</dbReference>
<comment type="caution">
    <text evidence="7">The sequence shown here is derived from an EMBL/GenBank/DDBJ whole genome shotgun (WGS) entry which is preliminary data.</text>
</comment>
<sequence>MATVLTSSAMRASLLRLPPPLRTATVQRSFSTTRPRQSTLVDIVVAPPTYLLNALHSTGLPWYAVLPTSAIIVRGLITYYITTLPNQKATQIQSNLQPIIAANVILTSNDPDRRRAHKEMKSPSLKRLEDSLFKLGTAFKLTRQLSKQFGASGRRLRELANFAMLIAMTEAIRMKCGSREGLLSLLLTPFQWVETAIRDSVATTTSGRAQGMLTSAEMAALNPNPAFQRSRDELMAERLEQIMTLDGNGNPVYDFSSLPPPAPPDLVYAPYTDLSMQSEGLGWITDLSAPDPTLTLPVLMWLALSLNVILRPTVGDTSKAPLPRESNVLAPTESKSEKMTEAQAVLSTPKHGANARKNFLGIFPPVTNLQRIGLCISMAFGFASMRFPAGILLYMFSSLVVGWLQTRWLAVRYPIRPSIKPCLRPLRLRVKRQWND</sequence>
<reference evidence="7" key="1">
    <citation type="submission" date="2023-07" db="EMBL/GenBank/DDBJ databases">
        <title>Black Yeasts Isolated from many extreme environments.</title>
        <authorList>
            <person name="Coleine C."/>
            <person name="Stajich J.E."/>
            <person name="Selbmann L."/>
        </authorList>
    </citation>
    <scope>NUCLEOTIDE SEQUENCE</scope>
    <source>
        <strain evidence="7">CCFEE 5485</strain>
    </source>
</reference>
<dbReference type="GO" id="GO:0032979">
    <property type="term" value="P:protein insertion into mitochondrial inner membrane from matrix"/>
    <property type="evidence" value="ECO:0007669"/>
    <property type="project" value="TreeGrafter"/>
</dbReference>
<evidence type="ECO:0000256" key="6">
    <source>
        <dbReference type="SAM" id="Phobius"/>
    </source>
</evidence>
<dbReference type="GO" id="GO:0005743">
    <property type="term" value="C:mitochondrial inner membrane"/>
    <property type="evidence" value="ECO:0007669"/>
    <property type="project" value="TreeGrafter"/>
</dbReference>
<comment type="similarity">
    <text evidence="2">Belongs to the OXA1/ALB3/YidC family.</text>
</comment>